<keyword evidence="6" id="KW-1185">Reference proteome</keyword>
<dbReference type="PANTHER" id="PTHR46588:SF1">
    <property type="entry name" value="SERINE_THREONINE_TYROSINE-INTERACTING PROTEIN"/>
    <property type="match status" value="1"/>
</dbReference>
<organism evidence="5 6">
    <name type="scientific">Apiotrichum porosum</name>
    <dbReference type="NCBI Taxonomy" id="105984"/>
    <lineage>
        <taxon>Eukaryota</taxon>
        <taxon>Fungi</taxon>
        <taxon>Dikarya</taxon>
        <taxon>Basidiomycota</taxon>
        <taxon>Agaricomycotina</taxon>
        <taxon>Tremellomycetes</taxon>
        <taxon>Trichosporonales</taxon>
        <taxon>Trichosporonaceae</taxon>
        <taxon>Apiotrichum</taxon>
    </lineage>
</organism>
<dbReference type="PROSITE" id="PS50054">
    <property type="entry name" value="TYR_PHOSPHATASE_DUAL"/>
    <property type="match status" value="1"/>
</dbReference>
<dbReference type="GO" id="GO:0062026">
    <property type="term" value="P:negative regulation of SCF-dependent proteasomal ubiquitin-dependent catabolic process"/>
    <property type="evidence" value="ECO:0007669"/>
    <property type="project" value="TreeGrafter"/>
</dbReference>
<dbReference type="PROSITE" id="PS50056">
    <property type="entry name" value="TYR_PHOSPHATASE_2"/>
    <property type="match status" value="1"/>
</dbReference>
<proteinExistence type="inferred from homology"/>
<comment type="caution">
    <text evidence="5">The sequence shown here is derived from an EMBL/GenBank/DDBJ whole genome shotgun (WGS) entry which is preliminary data.</text>
</comment>
<feature type="region of interest" description="Disordered" evidence="2">
    <location>
        <begin position="195"/>
        <end position="230"/>
    </location>
</feature>
<dbReference type="Gene3D" id="3.90.190.10">
    <property type="entry name" value="Protein tyrosine phosphatase superfamily"/>
    <property type="match status" value="1"/>
</dbReference>
<dbReference type="GO" id="GO:0005654">
    <property type="term" value="C:nucleoplasm"/>
    <property type="evidence" value="ECO:0007669"/>
    <property type="project" value="TreeGrafter"/>
</dbReference>
<dbReference type="InterPro" id="IPR000387">
    <property type="entry name" value="Tyr_Pase_dom"/>
</dbReference>
<feature type="domain" description="Tyrosine-protein phosphatase" evidence="3">
    <location>
        <begin position="31"/>
        <end position="186"/>
    </location>
</feature>
<dbReference type="GO" id="GO:0005737">
    <property type="term" value="C:cytoplasm"/>
    <property type="evidence" value="ECO:0007669"/>
    <property type="project" value="TreeGrafter"/>
</dbReference>
<dbReference type="GO" id="GO:1990444">
    <property type="term" value="F:F-box domain binding"/>
    <property type="evidence" value="ECO:0007669"/>
    <property type="project" value="TreeGrafter"/>
</dbReference>
<dbReference type="RefSeq" id="XP_028477433.1">
    <property type="nucleotide sequence ID" value="XM_028622541.1"/>
</dbReference>
<dbReference type="InterPro" id="IPR029021">
    <property type="entry name" value="Prot-tyrosine_phosphatase-like"/>
</dbReference>
<dbReference type="SMART" id="SM00195">
    <property type="entry name" value="DSPc"/>
    <property type="match status" value="1"/>
</dbReference>
<comment type="similarity">
    <text evidence="1">Belongs to the protein-tyrosine phosphatase family. Non-receptor class subfamily.</text>
</comment>
<sequence length="230" mass="25417">MALAAPQPPWVPAQPPGGMHIQEWKYEMRREAQLIIPGVYLGPFQASTNLNKLETLGITHILCLRDSMEARLIFPRFPTEFKYLTLDVADSGAQNIITIFPQCRQFIDEAINCGGSVLVHCNSGIATAPAIVMGYLMDKFAWDYTVALSYVQSKRYCVSPSSAPLSIPDTAQFEIQLREYATIAAAQHAYASGPMSPSVAEHKRAWDGEGDVPTGSKRRQAAFDMDMDDD</sequence>
<dbReference type="SUPFAM" id="SSF52799">
    <property type="entry name" value="(Phosphotyrosine protein) phosphatases II"/>
    <property type="match status" value="1"/>
</dbReference>
<dbReference type="AlphaFoldDB" id="A0A427XXE4"/>
<gene>
    <name evidence="5" type="ORF">EHS24_007167</name>
</gene>
<dbReference type="EMBL" id="RSCE01000004">
    <property type="protein sequence ID" value="RSH83481.1"/>
    <property type="molecule type" value="Genomic_DNA"/>
</dbReference>
<dbReference type="GO" id="GO:0070372">
    <property type="term" value="P:regulation of ERK1 and ERK2 cascade"/>
    <property type="evidence" value="ECO:0007669"/>
    <property type="project" value="TreeGrafter"/>
</dbReference>
<evidence type="ECO:0000259" key="4">
    <source>
        <dbReference type="PROSITE" id="PS50056"/>
    </source>
</evidence>
<dbReference type="STRING" id="105984.A0A427XXE4"/>
<accession>A0A427XXE4</accession>
<dbReference type="OrthoDB" id="2017893at2759"/>
<dbReference type="PANTHER" id="PTHR46588">
    <property type="entry name" value="SERINE/THREONINE/TYROSINE-INTERACTING PROTEIN"/>
    <property type="match status" value="1"/>
</dbReference>
<evidence type="ECO:0000313" key="5">
    <source>
        <dbReference type="EMBL" id="RSH83481.1"/>
    </source>
</evidence>
<dbReference type="InterPro" id="IPR000340">
    <property type="entry name" value="Dual-sp_phosphatase_cat-dom"/>
</dbReference>
<dbReference type="GeneID" id="39591710"/>
<dbReference type="InterPro" id="IPR020422">
    <property type="entry name" value="TYR_PHOSPHATASE_DUAL_dom"/>
</dbReference>
<reference evidence="5 6" key="1">
    <citation type="submission" date="2018-11" db="EMBL/GenBank/DDBJ databases">
        <title>Genome sequence of Apiotrichum porosum DSM 27194.</title>
        <authorList>
            <person name="Aliyu H."/>
            <person name="Gorte O."/>
            <person name="Ochsenreither K."/>
        </authorList>
    </citation>
    <scope>NUCLEOTIDE SEQUENCE [LARGE SCALE GENOMIC DNA]</scope>
    <source>
        <strain evidence="5 6">DSM 27194</strain>
    </source>
</reference>
<evidence type="ECO:0000259" key="3">
    <source>
        <dbReference type="PROSITE" id="PS50054"/>
    </source>
</evidence>
<evidence type="ECO:0000256" key="2">
    <source>
        <dbReference type="SAM" id="MobiDB-lite"/>
    </source>
</evidence>
<dbReference type="GO" id="GO:0140096">
    <property type="term" value="F:catalytic activity, acting on a protein"/>
    <property type="evidence" value="ECO:0007669"/>
    <property type="project" value="UniProtKB-ARBA"/>
</dbReference>
<dbReference type="InterPro" id="IPR052449">
    <property type="entry name" value="STYX-Interacting_Phosphatase"/>
</dbReference>
<evidence type="ECO:0000256" key="1">
    <source>
        <dbReference type="ARBA" id="ARBA00009649"/>
    </source>
</evidence>
<dbReference type="Proteomes" id="UP000279236">
    <property type="component" value="Unassembled WGS sequence"/>
</dbReference>
<feature type="domain" description="Tyrosine specific protein phosphatases" evidence="4">
    <location>
        <begin position="97"/>
        <end position="155"/>
    </location>
</feature>
<evidence type="ECO:0000313" key="6">
    <source>
        <dbReference type="Proteomes" id="UP000279236"/>
    </source>
</evidence>
<dbReference type="Pfam" id="PF00782">
    <property type="entry name" value="DSPc"/>
    <property type="match status" value="1"/>
</dbReference>
<name>A0A427XXE4_9TREE</name>
<protein>
    <submittedName>
        <fullName evidence="5">Uncharacterized protein</fullName>
    </submittedName>
</protein>